<reference evidence="3" key="1">
    <citation type="submission" date="2016-06" db="EMBL/GenBank/DDBJ databases">
        <authorList>
            <person name="Zhan P."/>
        </authorList>
    </citation>
    <scope>NUCLEOTIDE SEQUENCE [LARGE SCALE GENOMIC DNA]</scope>
    <source>
        <strain evidence="3">T28</strain>
    </source>
</reference>
<proteinExistence type="predicted"/>
<dbReference type="Proteomes" id="UP000092164">
    <property type="component" value="Unassembled WGS sequence"/>
</dbReference>
<accession>A0A1B7YZZ8</accession>
<protein>
    <submittedName>
        <fullName evidence="2">Uncharacterized protein</fullName>
    </submittedName>
</protein>
<feature type="signal peptide" evidence="1">
    <location>
        <begin position="1"/>
        <end position="22"/>
    </location>
</feature>
<comment type="caution">
    <text evidence="2">The sequence shown here is derived from an EMBL/GenBank/DDBJ whole genome shotgun (WGS) entry which is preliminary data.</text>
</comment>
<dbReference type="STRING" id="1836467.BTR34_02320"/>
<dbReference type="AlphaFoldDB" id="A0A1B7YZZ8"/>
<dbReference type="RefSeq" id="WP_068486647.1">
    <property type="nucleotide sequence ID" value="NZ_CP018760.1"/>
</dbReference>
<name>A0A1B7YZZ8_9FLAO</name>
<feature type="chain" id="PRO_5008602101" evidence="1">
    <location>
        <begin position="23"/>
        <end position="133"/>
    </location>
</feature>
<keyword evidence="3" id="KW-1185">Reference proteome</keyword>
<dbReference type="EMBL" id="LZFP01000049">
    <property type="protein sequence ID" value="OBR36062.1"/>
    <property type="molecule type" value="Genomic_DNA"/>
</dbReference>
<organism evidence="2 3">
    <name type="scientific">Maribacter hydrothermalis</name>
    <dbReference type="NCBI Taxonomy" id="1836467"/>
    <lineage>
        <taxon>Bacteria</taxon>
        <taxon>Pseudomonadati</taxon>
        <taxon>Bacteroidota</taxon>
        <taxon>Flavobacteriia</taxon>
        <taxon>Flavobacteriales</taxon>
        <taxon>Flavobacteriaceae</taxon>
        <taxon>Maribacter</taxon>
    </lineage>
</organism>
<evidence type="ECO:0000313" key="3">
    <source>
        <dbReference type="Proteomes" id="UP000092164"/>
    </source>
</evidence>
<evidence type="ECO:0000313" key="2">
    <source>
        <dbReference type="EMBL" id="OBR36062.1"/>
    </source>
</evidence>
<dbReference type="KEGG" id="mart:BTR34_02320"/>
<dbReference type="OrthoDB" id="1446707at2"/>
<sequence length="133" mass="15435">MNKLFSILLSALIMLQSFGVHYDDIVQLDELYEHAQFHSEQYGDNVIVFLSKHYGELKADHQRDHQEEKKDHEKLPFNHSGTSHICVADVIFNTYKSELSEVEFLDYTDSNFYYQAPSSSLHSQGILQPPRIS</sequence>
<gene>
    <name evidence="2" type="ORF">A9200_10215</name>
</gene>
<evidence type="ECO:0000256" key="1">
    <source>
        <dbReference type="SAM" id="SignalP"/>
    </source>
</evidence>
<keyword evidence="1" id="KW-0732">Signal</keyword>